<dbReference type="AlphaFoldDB" id="A0A645JAR8"/>
<proteinExistence type="predicted"/>
<gene>
    <name evidence="1" type="ORF">SDC9_208244</name>
</gene>
<dbReference type="EMBL" id="VSSQ01135887">
    <property type="protein sequence ID" value="MPN60516.1"/>
    <property type="molecule type" value="Genomic_DNA"/>
</dbReference>
<accession>A0A645JAR8</accession>
<sequence length="47" mass="5504">MIEGNKSADHDVTQVADQVGKWPQYKEIINQLKGKKNEKNTRNWLSY</sequence>
<evidence type="ECO:0000313" key="1">
    <source>
        <dbReference type="EMBL" id="MPN60516.1"/>
    </source>
</evidence>
<reference evidence="1" key="1">
    <citation type="submission" date="2019-08" db="EMBL/GenBank/DDBJ databases">
        <authorList>
            <person name="Kucharzyk K."/>
            <person name="Murdoch R.W."/>
            <person name="Higgins S."/>
            <person name="Loffler F."/>
        </authorList>
    </citation>
    <scope>NUCLEOTIDE SEQUENCE</scope>
</reference>
<protein>
    <submittedName>
        <fullName evidence="1">Uncharacterized protein</fullName>
    </submittedName>
</protein>
<comment type="caution">
    <text evidence="1">The sequence shown here is derived from an EMBL/GenBank/DDBJ whole genome shotgun (WGS) entry which is preliminary data.</text>
</comment>
<name>A0A645JAR8_9ZZZZ</name>
<organism evidence="1">
    <name type="scientific">bioreactor metagenome</name>
    <dbReference type="NCBI Taxonomy" id="1076179"/>
    <lineage>
        <taxon>unclassified sequences</taxon>
        <taxon>metagenomes</taxon>
        <taxon>ecological metagenomes</taxon>
    </lineage>
</organism>